<accession>A0A9X3PIR9</accession>
<dbReference type="InterPro" id="IPR036894">
    <property type="entry name" value="YbaB-like_sf"/>
</dbReference>
<dbReference type="EMBL" id="JAVDYD010000001">
    <property type="protein sequence ID" value="MDR7338175.1"/>
    <property type="molecule type" value="Genomic_DNA"/>
</dbReference>
<name>A0A9X3PIR9_9ACTN</name>
<evidence type="ECO:0000313" key="1">
    <source>
        <dbReference type="EMBL" id="MDA1384536.1"/>
    </source>
</evidence>
<dbReference type="Proteomes" id="UP001145799">
    <property type="component" value="Unassembled WGS sequence"/>
</dbReference>
<dbReference type="Gene3D" id="3.30.1310.10">
    <property type="entry name" value="Nucleoid-associated protein YbaB-like domain"/>
    <property type="match status" value="1"/>
</dbReference>
<reference evidence="1" key="1">
    <citation type="submission" date="2022-12" db="EMBL/GenBank/DDBJ databases">
        <title>Gycomyces niveus sp.nov., a novel actinomycete isolated from soil in Shouguang.</title>
        <authorList>
            <person name="Yang X."/>
        </authorList>
    </citation>
    <scope>NUCLEOTIDE SEQUENCE</scope>
    <source>
        <strain evidence="1">DSM 44724</strain>
    </source>
</reference>
<proteinExistence type="predicted"/>
<dbReference type="AlphaFoldDB" id="A0A9X3PIR9"/>
<keyword evidence="4" id="KW-1185">Reference proteome</keyword>
<dbReference type="RefSeq" id="WP_270120998.1">
    <property type="nucleotide sequence ID" value="NZ_BAAAOM010000007.1"/>
</dbReference>
<protein>
    <submittedName>
        <fullName evidence="2">DNA-binding protein YbaB</fullName>
    </submittedName>
    <submittedName>
        <fullName evidence="1">YbaB/EbfC family nucleoid-associated protein</fullName>
    </submittedName>
</protein>
<evidence type="ECO:0000313" key="2">
    <source>
        <dbReference type="EMBL" id="MDR7338175.1"/>
    </source>
</evidence>
<dbReference type="Proteomes" id="UP001183604">
    <property type="component" value="Unassembled WGS sequence"/>
</dbReference>
<sequence>MHGDINGRIAAVQQMAAELRAEAVSEGGAVRVVAGPGGEVKEIDLRLNAFEMSGVELGELTAATVKRATADADRRLSEEIRGVVGDVFGAAQEEQL</sequence>
<dbReference type="GO" id="GO:0003677">
    <property type="term" value="F:DNA binding"/>
    <property type="evidence" value="ECO:0007669"/>
    <property type="project" value="UniProtKB-KW"/>
</dbReference>
<evidence type="ECO:0000313" key="3">
    <source>
        <dbReference type="Proteomes" id="UP001145799"/>
    </source>
</evidence>
<dbReference type="EMBL" id="JAPZVQ010000002">
    <property type="protein sequence ID" value="MDA1384536.1"/>
    <property type="molecule type" value="Genomic_DNA"/>
</dbReference>
<evidence type="ECO:0000313" key="4">
    <source>
        <dbReference type="Proteomes" id="UP001183604"/>
    </source>
</evidence>
<dbReference type="SUPFAM" id="SSF82607">
    <property type="entry name" value="YbaB-like"/>
    <property type="match status" value="1"/>
</dbReference>
<comment type="caution">
    <text evidence="1">The sequence shown here is derived from an EMBL/GenBank/DDBJ whole genome shotgun (WGS) entry which is preliminary data.</text>
</comment>
<organism evidence="1 3">
    <name type="scientific">Glycomyces lechevalierae</name>
    <dbReference type="NCBI Taxonomy" id="256034"/>
    <lineage>
        <taxon>Bacteria</taxon>
        <taxon>Bacillati</taxon>
        <taxon>Actinomycetota</taxon>
        <taxon>Actinomycetes</taxon>
        <taxon>Glycomycetales</taxon>
        <taxon>Glycomycetaceae</taxon>
        <taxon>Glycomyces</taxon>
    </lineage>
</organism>
<gene>
    <name evidence="2" type="ORF">J2S69_001894</name>
    <name evidence="1" type="ORF">O2L01_06045</name>
</gene>
<keyword evidence="2" id="KW-0238">DNA-binding</keyword>
<reference evidence="2 4" key="2">
    <citation type="submission" date="2023-07" db="EMBL/GenBank/DDBJ databases">
        <title>Sequencing the genomes of 1000 actinobacteria strains.</title>
        <authorList>
            <person name="Klenk H.-P."/>
        </authorList>
    </citation>
    <scope>NUCLEOTIDE SEQUENCE [LARGE SCALE GENOMIC DNA]</scope>
    <source>
        <strain evidence="2 4">DSM 44724</strain>
    </source>
</reference>
<dbReference type="Pfam" id="PF02575">
    <property type="entry name" value="YbaB_DNA_bd"/>
    <property type="match status" value="1"/>
</dbReference>
<dbReference type="InterPro" id="IPR004401">
    <property type="entry name" value="YbaB/EbfC"/>
</dbReference>